<comment type="caution">
    <text evidence="2">The sequence shown here is derived from an EMBL/GenBank/DDBJ whole genome shotgun (WGS) entry which is preliminary data.</text>
</comment>
<evidence type="ECO:0000313" key="2">
    <source>
        <dbReference type="EMBL" id="MBB4019374.1"/>
    </source>
</evidence>
<sequence>MNFWQSALLVLGVLWALQSLGTYLQMRHYRRVLGDITTRWADGYVGVGVAKASFGRGVIAMLVVGADDLVREALVMEGRSVFAKFVPLPDLTGMPAAELRVGTPFAGAANRAAAFRQALEQVDRLRTGRAEAPGPGRVARPTPAVA</sequence>
<dbReference type="AlphaFoldDB" id="A0A840C1H3"/>
<accession>A0A840C1H3</accession>
<feature type="region of interest" description="Disordered" evidence="1">
    <location>
        <begin position="127"/>
        <end position="146"/>
    </location>
</feature>
<dbReference type="InterPro" id="IPR009693">
    <property type="entry name" value="Glucitol_operon_activator"/>
</dbReference>
<evidence type="ECO:0000313" key="3">
    <source>
        <dbReference type="Proteomes" id="UP000577362"/>
    </source>
</evidence>
<gene>
    <name evidence="2" type="ORF">GGR16_004425</name>
</gene>
<proteinExistence type="predicted"/>
<dbReference type="Pfam" id="PF06923">
    <property type="entry name" value="GutM"/>
    <property type="match status" value="1"/>
</dbReference>
<dbReference type="Proteomes" id="UP000577362">
    <property type="component" value="Unassembled WGS sequence"/>
</dbReference>
<organism evidence="2 3">
    <name type="scientific">Chelatococcus caeni</name>
    <dbReference type="NCBI Taxonomy" id="1348468"/>
    <lineage>
        <taxon>Bacteria</taxon>
        <taxon>Pseudomonadati</taxon>
        <taxon>Pseudomonadota</taxon>
        <taxon>Alphaproteobacteria</taxon>
        <taxon>Hyphomicrobiales</taxon>
        <taxon>Chelatococcaceae</taxon>
        <taxon>Chelatococcus</taxon>
    </lineage>
</organism>
<evidence type="ECO:0000256" key="1">
    <source>
        <dbReference type="SAM" id="MobiDB-lite"/>
    </source>
</evidence>
<reference evidence="2 3" key="1">
    <citation type="submission" date="2020-08" db="EMBL/GenBank/DDBJ databases">
        <title>Genomic Encyclopedia of Type Strains, Phase IV (KMG-IV): sequencing the most valuable type-strain genomes for metagenomic binning, comparative biology and taxonomic classification.</title>
        <authorList>
            <person name="Goeker M."/>
        </authorList>
    </citation>
    <scope>NUCLEOTIDE SEQUENCE [LARGE SCALE GENOMIC DNA]</scope>
    <source>
        <strain evidence="2 3">DSM 103737</strain>
    </source>
</reference>
<name>A0A840C1H3_9HYPH</name>
<dbReference type="EMBL" id="JACIEN010000007">
    <property type="protein sequence ID" value="MBB4019374.1"/>
    <property type="molecule type" value="Genomic_DNA"/>
</dbReference>
<dbReference type="RefSeq" id="WP_019401115.1">
    <property type="nucleotide sequence ID" value="NZ_JACIEN010000007.1"/>
</dbReference>
<protein>
    <submittedName>
        <fullName evidence="2">Glucitol operon activator protein</fullName>
    </submittedName>
</protein>
<keyword evidence="3" id="KW-1185">Reference proteome</keyword>